<evidence type="ECO:0000313" key="3">
    <source>
        <dbReference type="Proteomes" id="UP000198287"/>
    </source>
</evidence>
<dbReference type="AlphaFoldDB" id="A0A226DZ23"/>
<dbReference type="OrthoDB" id="10539718at2759"/>
<keyword evidence="1" id="KW-0812">Transmembrane</keyword>
<organism evidence="2 3">
    <name type="scientific">Folsomia candida</name>
    <name type="common">Springtail</name>
    <dbReference type="NCBI Taxonomy" id="158441"/>
    <lineage>
        <taxon>Eukaryota</taxon>
        <taxon>Metazoa</taxon>
        <taxon>Ecdysozoa</taxon>
        <taxon>Arthropoda</taxon>
        <taxon>Hexapoda</taxon>
        <taxon>Collembola</taxon>
        <taxon>Entomobryomorpha</taxon>
        <taxon>Isotomoidea</taxon>
        <taxon>Isotomidae</taxon>
        <taxon>Proisotominae</taxon>
        <taxon>Folsomia</taxon>
    </lineage>
</organism>
<dbReference type="EMBL" id="LNIX01000009">
    <property type="protein sequence ID" value="OXA50300.1"/>
    <property type="molecule type" value="Genomic_DNA"/>
</dbReference>
<accession>A0A226DZ23</accession>
<proteinExistence type="predicted"/>
<protein>
    <submittedName>
        <fullName evidence="2">Uncharacterized protein</fullName>
    </submittedName>
</protein>
<comment type="caution">
    <text evidence="2">The sequence shown here is derived from an EMBL/GenBank/DDBJ whole genome shotgun (WGS) entry which is preliminary data.</text>
</comment>
<sequence length="303" mass="34679">MGDIRNYLQLGLPLGNALLIVALVELTFLFCICIMEFARTLYYNFVHYGVVSDPNIGIELGVAVHKTVATFVFLWIGTIFIGSHRMLLGWIVSVLLFAVFYVLIGIAFASRGFYTEAIYSIITLTLMHSYQATIAIWAWQTLRRGEALQPIGKGVLYIWEYFCNDLHNAAKFFIISEIVLDVQFIIIRRFLLYVFAIDLSSEHPAILGEQWVMTAIRLIMDGIGLYLVNKDNRSKVRLWCLGVAIQVLISTALFVILTVSWRGEDLIDTVAVFLFFPIHLLWRCVVLYFCLRYTQVNFSTMVL</sequence>
<dbReference type="Proteomes" id="UP000198287">
    <property type="component" value="Unassembled WGS sequence"/>
</dbReference>
<feature type="transmembrane region" description="Helical" evidence="1">
    <location>
        <begin position="236"/>
        <end position="259"/>
    </location>
</feature>
<keyword evidence="1" id="KW-1133">Transmembrane helix</keyword>
<feature type="transmembrane region" description="Helical" evidence="1">
    <location>
        <begin position="58"/>
        <end position="80"/>
    </location>
</feature>
<feature type="transmembrane region" description="Helical" evidence="1">
    <location>
        <begin position="12"/>
        <end position="38"/>
    </location>
</feature>
<reference evidence="2 3" key="1">
    <citation type="submission" date="2015-12" db="EMBL/GenBank/DDBJ databases">
        <title>The genome of Folsomia candida.</title>
        <authorList>
            <person name="Faddeeva A."/>
            <person name="Derks M.F."/>
            <person name="Anvar Y."/>
            <person name="Smit S."/>
            <person name="Van Straalen N."/>
            <person name="Roelofs D."/>
        </authorList>
    </citation>
    <scope>NUCLEOTIDE SEQUENCE [LARGE SCALE GENOMIC DNA]</scope>
    <source>
        <strain evidence="2 3">VU population</strain>
        <tissue evidence="2">Whole body</tissue>
    </source>
</reference>
<gene>
    <name evidence="2" type="ORF">Fcan01_14903</name>
</gene>
<name>A0A226DZ23_FOLCA</name>
<feature type="transmembrane region" description="Helical" evidence="1">
    <location>
        <begin position="87"/>
        <end position="111"/>
    </location>
</feature>
<evidence type="ECO:0000313" key="2">
    <source>
        <dbReference type="EMBL" id="OXA50300.1"/>
    </source>
</evidence>
<feature type="transmembrane region" description="Helical" evidence="1">
    <location>
        <begin position="271"/>
        <end position="291"/>
    </location>
</feature>
<dbReference type="OMA" id="YFCLRYT"/>
<evidence type="ECO:0000256" key="1">
    <source>
        <dbReference type="SAM" id="Phobius"/>
    </source>
</evidence>
<feature type="transmembrane region" description="Helical" evidence="1">
    <location>
        <begin position="117"/>
        <end position="139"/>
    </location>
</feature>
<keyword evidence="3" id="KW-1185">Reference proteome</keyword>
<keyword evidence="1" id="KW-0472">Membrane</keyword>